<dbReference type="RefSeq" id="WP_322133325.1">
    <property type="nucleotide sequence ID" value="NZ_CP085036.1"/>
</dbReference>
<gene>
    <name evidence="1" type="ORF">M2152_001182</name>
</gene>
<evidence type="ECO:0000313" key="1">
    <source>
        <dbReference type="EMBL" id="MDH6181000.1"/>
    </source>
</evidence>
<organism evidence="1 2">
    <name type="scientific">Antiquaquibacter oligotrophicus</name>
    <dbReference type="NCBI Taxonomy" id="2880260"/>
    <lineage>
        <taxon>Bacteria</taxon>
        <taxon>Bacillati</taxon>
        <taxon>Actinomycetota</taxon>
        <taxon>Actinomycetes</taxon>
        <taxon>Micrococcales</taxon>
        <taxon>Microbacteriaceae</taxon>
        <taxon>Antiquaquibacter</taxon>
    </lineage>
</organism>
<proteinExistence type="predicted"/>
<name>A0ABT6KMN8_9MICO</name>
<protein>
    <recommendedName>
        <fullName evidence="3">Transcriptional regulator with AbiEi antitoxin domain of type IV toxin-antitoxin system</fullName>
    </recommendedName>
</protein>
<reference evidence="1 2" key="1">
    <citation type="submission" date="2023-04" db="EMBL/GenBank/DDBJ databases">
        <title>Genome Encyclopedia of Bacteria and Archaea VI: Functional Genomics of Type Strains.</title>
        <authorList>
            <person name="Whitman W."/>
        </authorList>
    </citation>
    <scope>NUCLEOTIDE SEQUENCE [LARGE SCALE GENOMIC DNA]</scope>
    <source>
        <strain evidence="1 2">SG_E_30_P1</strain>
    </source>
</reference>
<dbReference type="Proteomes" id="UP001160142">
    <property type="component" value="Unassembled WGS sequence"/>
</dbReference>
<evidence type="ECO:0000313" key="2">
    <source>
        <dbReference type="Proteomes" id="UP001160142"/>
    </source>
</evidence>
<keyword evidence="2" id="KW-1185">Reference proteome</keyword>
<dbReference type="EMBL" id="JARXVQ010000001">
    <property type="protein sequence ID" value="MDH6181000.1"/>
    <property type="molecule type" value="Genomic_DNA"/>
</dbReference>
<comment type="caution">
    <text evidence="1">The sequence shown here is derived from an EMBL/GenBank/DDBJ whole genome shotgun (WGS) entry which is preliminary data.</text>
</comment>
<evidence type="ECO:0008006" key="3">
    <source>
        <dbReference type="Google" id="ProtNLM"/>
    </source>
</evidence>
<sequence>MHGILGPDQFPIAELSAMALDGELVAIDRGYARFDEFPTPRLRAAGMLLDHDKLIAERGTAAWIWGARSCPPVPHEFCTAQEARIAHRSQPHVIIREVVLQPSEVVRVGGVQVTTPLRTTADLARFTDRWTPRDETTVITLMRECNLSLETLTVELSRHKLPHKRRAMERVLQAWSVLSQS</sequence>
<accession>A0ABT6KMN8</accession>